<feature type="region of interest" description="Disordered" evidence="1">
    <location>
        <begin position="180"/>
        <end position="215"/>
    </location>
</feature>
<proteinExistence type="predicted"/>
<reference evidence="3" key="1">
    <citation type="submission" date="2023-07" db="EMBL/GenBank/DDBJ databases">
        <authorList>
            <consortium name="AG Swart"/>
            <person name="Singh M."/>
            <person name="Singh A."/>
            <person name="Seah K."/>
            <person name="Emmerich C."/>
        </authorList>
    </citation>
    <scope>NUCLEOTIDE SEQUENCE</scope>
    <source>
        <strain evidence="3">DP1</strain>
    </source>
</reference>
<evidence type="ECO:0000313" key="3">
    <source>
        <dbReference type="EMBL" id="CAI2358945.1"/>
    </source>
</evidence>
<evidence type="ECO:0000313" key="4">
    <source>
        <dbReference type="Proteomes" id="UP001295684"/>
    </source>
</evidence>
<feature type="compositionally biased region" description="Polar residues" evidence="1">
    <location>
        <begin position="200"/>
        <end position="215"/>
    </location>
</feature>
<name>A0AAD1TYZ7_EUPCR</name>
<dbReference type="Proteomes" id="UP001295684">
    <property type="component" value="Unassembled WGS sequence"/>
</dbReference>
<organism evidence="3 4">
    <name type="scientific">Euplotes crassus</name>
    <dbReference type="NCBI Taxonomy" id="5936"/>
    <lineage>
        <taxon>Eukaryota</taxon>
        <taxon>Sar</taxon>
        <taxon>Alveolata</taxon>
        <taxon>Ciliophora</taxon>
        <taxon>Intramacronucleata</taxon>
        <taxon>Spirotrichea</taxon>
        <taxon>Hypotrichia</taxon>
        <taxon>Euplotida</taxon>
        <taxon>Euplotidae</taxon>
        <taxon>Moneuplotes</taxon>
    </lineage>
</organism>
<feature type="signal peptide" evidence="2">
    <location>
        <begin position="1"/>
        <end position="24"/>
    </location>
</feature>
<keyword evidence="2" id="KW-0732">Signal</keyword>
<evidence type="ECO:0000256" key="2">
    <source>
        <dbReference type="SAM" id="SignalP"/>
    </source>
</evidence>
<protein>
    <submittedName>
        <fullName evidence="3">Uncharacterized protein</fullName>
    </submittedName>
</protein>
<gene>
    <name evidence="3" type="ORF">ECRASSUSDP1_LOCUS229</name>
</gene>
<feature type="compositionally biased region" description="Polar residues" evidence="1">
    <location>
        <begin position="181"/>
        <end position="193"/>
    </location>
</feature>
<dbReference type="AlphaFoldDB" id="A0AAD1TYZ7"/>
<feature type="chain" id="PRO_5042204912" evidence="2">
    <location>
        <begin position="25"/>
        <end position="391"/>
    </location>
</feature>
<sequence>MWKPALPPWILIITICNLVYNVWPRDIPGEQFKILNFTEELWHPHLSKAQIDDHNFVIVDNYREHKKRNRLVSRVQVSPDRQQLGSILDQGFYDDEIMADTELPGQNSTNKGPFNCACKFTLSDTPRKDSNNFQTLVNDNGSIEDGMLGEFVSLYDSNIDPDGDNTVPLSRVNTVAAPASNRLQTKNNETTINESDEMSQDQNESLNQPNPSTTFQGQPILQNPQNNFLPQSYQVPPLNENPQQYQMGMPQSQPQVVYVPVYTQDMSQQFNPMMGGGQAQFQENNNAQFMPNAQPQFMQQAYPQQQMQFTQSQMMYPQQQMQYPQQQQQFMPQNNQGMQQNSQGMGQSQQAGYIQQPFMMTQPTGFQVPGIVGMGMNQVPTLVYLNGQPSP</sequence>
<dbReference type="EMBL" id="CAMPGE010000215">
    <property type="protein sequence ID" value="CAI2358945.1"/>
    <property type="molecule type" value="Genomic_DNA"/>
</dbReference>
<accession>A0AAD1TYZ7</accession>
<keyword evidence="4" id="KW-1185">Reference proteome</keyword>
<comment type="caution">
    <text evidence="3">The sequence shown here is derived from an EMBL/GenBank/DDBJ whole genome shotgun (WGS) entry which is preliminary data.</text>
</comment>
<evidence type="ECO:0000256" key="1">
    <source>
        <dbReference type="SAM" id="MobiDB-lite"/>
    </source>
</evidence>